<evidence type="ECO:0000313" key="6">
    <source>
        <dbReference type="EMBL" id="UUX35258.1"/>
    </source>
</evidence>
<reference evidence="6 7" key="1">
    <citation type="submission" date="2022-08" db="EMBL/GenBank/DDBJ databases">
        <title>Aerococcaceae sp. nov isolated from spoiled eye mask.</title>
        <authorList>
            <person name="Zhou G."/>
            <person name="Xie X.-B."/>
            <person name="Shi Q.-S."/>
            <person name="Wang Y.-S."/>
            <person name="Wen X."/>
            <person name="Peng H."/>
            <person name="Yang X.-J."/>
            <person name="Tao H.-B."/>
            <person name="Huang X.-M."/>
        </authorList>
    </citation>
    <scope>NUCLEOTIDE SEQUENCE [LARGE SCALE GENOMIC DNA]</scope>
    <source>
        <strain evidence="7">DM20194951</strain>
    </source>
</reference>
<dbReference type="EMBL" id="CP102453">
    <property type="protein sequence ID" value="UUX35258.1"/>
    <property type="molecule type" value="Genomic_DNA"/>
</dbReference>
<protein>
    <submittedName>
        <fullName evidence="6">CpsD/CapB family tyrosine-protein kinase</fullName>
    </submittedName>
</protein>
<dbReference type="NCBIfam" id="TIGR01007">
    <property type="entry name" value="eps_fam"/>
    <property type="match status" value="1"/>
</dbReference>
<dbReference type="PANTHER" id="PTHR32309">
    <property type="entry name" value="TYROSINE-PROTEIN KINASE"/>
    <property type="match status" value="1"/>
</dbReference>
<dbReference type="Gene3D" id="3.40.50.300">
    <property type="entry name" value="P-loop containing nucleotide triphosphate hydrolases"/>
    <property type="match status" value="1"/>
</dbReference>
<dbReference type="PANTHER" id="PTHR32309:SF13">
    <property type="entry name" value="FERRIC ENTEROBACTIN TRANSPORT PROTEIN FEPE"/>
    <property type="match status" value="1"/>
</dbReference>
<keyword evidence="6" id="KW-0418">Kinase</keyword>
<dbReference type="InterPro" id="IPR005702">
    <property type="entry name" value="Wzc-like_C"/>
</dbReference>
<dbReference type="InterPro" id="IPR050445">
    <property type="entry name" value="Bact_polysacc_biosynth/exp"/>
</dbReference>
<sequence>MFNMNRNRKDDDRGNPLVSFSEPQSIYAEQFRNLRTNIDFVLFDTDLSSLLVTSSIPSEGKSTVAANLAYVIGQTDRNVLIVDADLRKPTLHKTYRLSNETGLSTLLSKPDLRFNQIVQRSRELGLYFLPSGPVPPNPAELLGSNRMNALMAELEKNFDVIIYDAPPVNSVTDPLILANKVDGVLLVARQGYVKRDEVRKSVESLRKLDSNILGFVLNGVPAEKENSYYAYN</sequence>
<evidence type="ECO:0000256" key="5">
    <source>
        <dbReference type="ARBA" id="ARBA00023169"/>
    </source>
</evidence>
<dbReference type="Proteomes" id="UP001315967">
    <property type="component" value="Chromosome"/>
</dbReference>
<proteinExistence type="predicted"/>
<evidence type="ECO:0000256" key="2">
    <source>
        <dbReference type="ARBA" id="ARBA00022741"/>
    </source>
</evidence>
<dbReference type="InterPro" id="IPR033756">
    <property type="entry name" value="YlxH/NBP35"/>
</dbReference>
<gene>
    <name evidence="6" type="ORF">NRE15_06335</name>
</gene>
<evidence type="ECO:0000256" key="3">
    <source>
        <dbReference type="ARBA" id="ARBA00022840"/>
    </source>
</evidence>
<dbReference type="CDD" id="cd05387">
    <property type="entry name" value="BY-kinase"/>
    <property type="match status" value="1"/>
</dbReference>
<evidence type="ECO:0000313" key="7">
    <source>
        <dbReference type="Proteomes" id="UP001315967"/>
    </source>
</evidence>
<evidence type="ECO:0000256" key="1">
    <source>
        <dbReference type="ARBA" id="ARBA00005132"/>
    </source>
</evidence>
<organism evidence="6 7">
    <name type="scientific">Fundicoccus culcitae</name>
    <dbReference type="NCBI Taxonomy" id="2969821"/>
    <lineage>
        <taxon>Bacteria</taxon>
        <taxon>Bacillati</taxon>
        <taxon>Bacillota</taxon>
        <taxon>Bacilli</taxon>
        <taxon>Lactobacillales</taxon>
        <taxon>Aerococcaceae</taxon>
        <taxon>Fundicoccus</taxon>
    </lineage>
</organism>
<keyword evidence="6" id="KW-0808">Transferase</keyword>
<evidence type="ECO:0000256" key="4">
    <source>
        <dbReference type="ARBA" id="ARBA00022903"/>
    </source>
</evidence>
<dbReference type="InterPro" id="IPR027417">
    <property type="entry name" value="P-loop_NTPase"/>
</dbReference>
<keyword evidence="7" id="KW-1185">Reference proteome</keyword>
<keyword evidence="3" id="KW-0067">ATP-binding</keyword>
<keyword evidence="5" id="KW-0270">Exopolysaccharide synthesis</keyword>
<keyword evidence="4" id="KW-0972">Capsule biogenesis/degradation</keyword>
<keyword evidence="2" id="KW-0547">Nucleotide-binding</keyword>
<name>A0ABY5P935_9LACT</name>
<comment type="pathway">
    <text evidence="1">Capsule biogenesis; capsule polysaccharide biosynthesis.</text>
</comment>
<dbReference type="Pfam" id="PF10609">
    <property type="entry name" value="ParA"/>
    <property type="match status" value="1"/>
</dbReference>
<dbReference type="SUPFAM" id="SSF52540">
    <property type="entry name" value="P-loop containing nucleoside triphosphate hydrolases"/>
    <property type="match status" value="1"/>
</dbReference>
<dbReference type="GO" id="GO:0016301">
    <property type="term" value="F:kinase activity"/>
    <property type="evidence" value="ECO:0007669"/>
    <property type="project" value="UniProtKB-KW"/>
</dbReference>
<accession>A0ABY5P935</accession>
<dbReference type="RefSeq" id="WP_313794748.1">
    <property type="nucleotide sequence ID" value="NZ_CP102453.1"/>
</dbReference>